<dbReference type="InterPro" id="IPR027417">
    <property type="entry name" value="P-loop_NTPase"/>
</dbReference>
<evidence type="ECO:0000259" key="6">
    <source>
        <dbReference type="PROSITE" id="PS51720"/>
    </source>
</evidence>
<dbReference type="Gene3D" id="3.40.50.300">
    <property type="entry name" value="P-loop containing nucleotide triphosphate hydrolases"/>
    <property type="match status" value="4"/>
</dbReference>
<dbReference type="PANTHER" id="PTHR10903:SF188">
    <property type="entry name" value="GTPASE IMAP FAMILY MEMBER 2-LIKE-RELATED"/>
    <property type="match status" value="1"/>
</dbReference>
<dbReference type="PROSITE" id="PS51720">
    <property type="entry name" value="G_AIG1"/>
    <property type="match status" value="2"/>
</dbReference>
<evidence type="ECO:0000256" key="2">
    <source>
        <dbReference type="ARBA" id="ARBA00022741"/>
    </source>
</evidence>
<evidence type="ECO:0000256" key="4">
    <source>
        <dbReference type="SAM" id="Coils"/>
    </source>
</evidence>
<keyword evidence="8" id="KW-1185">Reference proteome</keyword>
<name>A0ABV0XQD7_9TELE</name>
<evidence type="ECO:0000313" key="8">
    <source>
        <dbReference type="Proteomes" id="UP001469553"/>
    </source>
</evidence>
<feature type="region of interest" description="Disordered" evidence="5">
    <location>
        <begin position="191"/>
        <end position="214"/>
    </location>
</feature>
<dbReference type="EMBL" id="JAHRIP010010354">
    <property type="protein sequence ID" value="MEQ2283686.1"/>
    <property type="molecule type" value="Genomic_DNA"/>
</dbReference>
<proteinExistence type="inferred from homology"/>
<dbReference type="CDD" id="cd01852">
    <property type="entry name" value="AIG1"/>
    <property type="match status" value="1"/>
</dbReference>
<comment type="caution">
    <text evidence="7">The sequence shown here is derived from an EMBL/GenBank/DDBJ whole genome shotgun (WGS) entry which is preliminary data.</text>
</comment>
<dbReference type="InterPro" id="IPR006703">
    <property type="entry name" value="G_AIG1"/>
</dbReference>
<gene>
    <name evidence="7" type="ORF">AMECASPLE_014149</name>
</gene>
<dbReference type="Pfam" id="PF04548">
    <property type="entry name" value="AIG1"/>
    <property type="match status" value="4"/>
</dbReference>
<protein>
    <recommendedName>
        <fullName evidence="6">AIG1-type G domain-containing protein</fullName>
    </recommendedName>
</protein>
<accession>A0ABV0XQD7</accession>
<keyword evidence="4" id="KW-0175">Coiled coil</keyword>
<feature type="region of interest" description="Disordered" evidence="5">
    <location>
        <begin position="852"/>
        <end position="875"/>
    </location>
</feature>
<organism evidence="7 8">
    <name type="scientific">Ameca splendens</name>
    <dbReference type="NCBI Taxonomy" id="208324"/>
    <lineage>
        <taxon>Eukaryota</taxon>
        <taxon>Metazoa</taxon>
        <taxon>Chordata</taxon>
        <taxon>Craniata</taxon>
        <taxon>Vertebrata</taxon>
        <taxon>Euteleostomi</taxon>
        <taxon>Actinopterygii</taxon>
        <taxon>Neopterygii</taxon>
        <taxon>Teleostei</taxon>
        <taxon>Neoteleostei</taxon>
        <taxon>Acanthomorphata</taxon>
        <taxon>Ovalentaria</taxon>
        <taxon>Atherinomorphae</taxon>
        <taxon>Cyprinodontiformes</taxon>
        <taxon>Goodeidae</taxon>
        <taxon>Ameca</taxon>
    </lineage>
</organism>
<evidence type="ECO:0000256" key="5">
    <source>
        <dbReference type="SAM" id="MobiDB-lite"/>
    </source>
</evidence>
<dbReference type="PANTHER" id="PTHR10903">
    <property type="entry name" value="GTPASE, IMAP FAMILY MEMBER-RELATED"/>
    <property type="match status" value="1"/>
</dbReference>
<evidence type="ECO:0000256" key="3">
    <source>
        <dbReference type="ARBA" id="ARBA00023134"/>
    </source>
</evidence>
<dbReference type="InterPro" id="IPR045058">
    <property type="entry name" value="GIMA/IAN/Toc"/>
</dbReference>
<evidence type="ECO:0000256" key="1">
    <source>
        <dbReference type="ARBA" id="ARBA00008535"/>
    </source>
</evidence>
<comment type="similarity">
    <text evidence="1">Belongs to the TRAFAC class TrmE-Era-EngA-EngB-Septin-like GTPase superfamily. AIG1/Toc34/Toc159-like paraseptin GTPase family. IAN subfamily.</text>
</comment>
<feature type="domain" description="AIG1-type G" evidence="6">
    <location>
        <begin position="623"/>
        <end position="824"/>
    </location>
</feature>
<evidence type="ECO:0000313" key="7">
    <source>
        <dbReference type="EMBL" id="MEQ2283686.1"/>
    </source>
</evidence>
<keyword evidence="3" id="KW-0342">GTP-binding</keyword>
<dbReference type="SUPFAM" id="SSF52540">
    <property type="entry name" value="P-loop containing nucleoside triphosphate hydrolases"/>
    <property type="match status" value="3"/>
</dbReference>
<feature type="coiled-coil region" evidence="4">
    <location>
        <begin position="1013"/>
        <end position="1055"/>
    </location>
</feature>
<feature type="domain" description="AIG1-type G" evidence="6">
    <location>
        <begin position="401"/>
        <end position="611"/>
    </location>
</feature>
<keyword evidence="2" id="KW-0547">Nucleotide-binding</keyword>
<dbReference type="Proteomes" id="UP001469553">
    <property type="component" value="Unassembled WGS sequence"/>
</dbReference>
<reference evidence="7 8" key="1">
    <citation type="submission" date="2021-06" db="EMBL/GenBank/DDBJ databases">
        <authorList>
            <person name="Palmer J.M."/>
        </authorList>
    </citation>
    <scope>NUCLEOTIDE SEQUENCE [LARGE SCALE GENOMIC DNA]</scope>
    <source>
        <strain evidence="7 8">AS_MEX2019</strain>
        <tissue evidence="7">Muscle</tissue>
    </source>
</reference>
<sequence length="1153" mass="132436">MATGTYGWIQRRHSYEFLPPSMSEAILILLGDNWSEKSSVGNLILGKIEFNSSEEPNSSLRAQIMVKGKKLVVINTPDLFYPKTPKEKLKEKVEDCLKLCASVPHLFLLVVQPENFTEEHRKRFNRVLKLFSDRSFDCALVLISTSKQKNPSLNQAIKDLIRKCRDNSFILKDNERKELFVTIRDFLEKRNEKQQIPQHSGIKEQKGAPPASGASLGAGRDLKIMLFGTSQSIKMQLCNFIFERKPLGISSKFHQLKPVEQKLWNGKLLTVVTTPDSQMGKVSKEELKSCVNLCPPGPNVLLLLVTPSDFTEKDRQTLKTNLGLFGEHAFKHSMVIITHEANETSFSLNSLIRECEGRQYNLAENNHQKLIGKMEDIVNGNKGAFLTVKNDGAAPKCDQTLPSLNLVLCGRRGTGKTSAAKAILGQTELHSASNSSECVRNQGQVCGRRVSLVELPALYGEAQQKVMEESFRCISLCDPEGVHAFILVLPVGPLTDEDKGELQTLQDTFSFRVNDFTMVLFTVESDPAAQAVVNFLKGDKDIQELIQRCGGRHVVVKSSDRKQFSTVIDFVENMKPSCYTSGTLLEACMDKIVQQDENVKLQTQVSIRSGQSGFSGGKDKRRYEHLRIVLIGKTGCGKSSSGNTILGRSQFEAKVSQISVTKCCQKALCEVDGRPVAVVDTPGLFDDSFTQEQVRKELLKCISLLAPGPHVFLVVIPIGGRLTPEEKETLKLIKESFGKNSEKFTIILLTRGDQLKGKQSIKDYIEKDCGDSFKKLISDCGGRYHVLDNCNTEDRTQVRELIRKIDTLVHTNGCFTNEMLQEAETAIQKETQRILKEKEEEIQKERKELEDRYKKEKDDMERKMKKEKAKAEQEIKKKDDKIKKIKKKLQQAHEERMKVEERRTEEEAKLKCEREENIYENVSENVYENVYEEVDDYHNIAKKQLKRISKTQEAWEKEMRALQEKWEQEDKQRQEEEDKLGCYYEVVKEDFQRQVQQDKIRKEMEAKYRQEMEDMFRNNLDKLREKYEEDARQKAEELNEFKNKYSQEFAAHEQQLKDKDDHYNMLEALKEINEKQSRTQHRREITNLVTCVTRKRENLRKIKDLLSKQAEQMKKTKSRQEITQLEKSHDTEINELIQQLLDDTDVNTRCFIS</sequence>